<name>A0AAN5DI67_9BILA</name>
<accession>A0AAN5DI67</accession>
<dbReference type="AlphaFoldDB" id="A0AAN5DI67"/>
<keyword evidence="2" id="KW-1185">Reference proteome</keyword>
<comment type="caution">
    <text evidence="1">The sequence shown here is derived from an EMBL/GenBank/DDBJ whole genome shotgun (WGS) entry which is preliminary data.</text>
</comment>
<gene>
    <name evidence="1" type="ORF">PMAYCL1PPCAC_33040</name>
</gene>
<feature type="non-terminal residue" evidence="1">
    <location>
        <position position="90"/>
    </location>
</feature>
<organism evidence="1 2">
    <name type="scientific">Pristionchus mayeri</name>
    <dbReference type="NCBI Taxonomy" id="1317129"/>
    <lineage>
        <taxon>Eukaryota</taxon>
        <taxon>Metazoa</taxon>
        <taxon>Ecdysozoa</taxon>
        <taxon>Nematoda</taxon>
        <taxon>Chromadorea</taxon>
        <taxon>Rhabditida</taxon>
        <taxon>Rhabditina</taxon>
        <taxon>Diplogasteromorpha</taxon>
        <taxon>Diplogasteroidea</taxon>
        <taxon>Neodiplogasteridae</taxon>
        <taxon>Pristionchus</taxon>
    </lineage>
</organism>
<evidence type="ECO:0000313" key="2">
    <source>
        <dbReference type="Proteomes" id="UP001328107"/>
    </source>
</evidence>
<dbReference type="Proteomes" id="UP001328107">
    <property type="component" value="Unassembled WGS sequence"/>
</dbReference>
<reference evidence="2" key="1">
    <citation type="submission" date="2022-10" db="EMBL/GenBank/DDBJ databases">
        <title>Genome assembly of Pristionchus species.</title>
        <authorList>
            <person name="Yoshida K."/>
            <person name="Sommer R.J."/>
        </authorList>
    </citation>
    <scope>NUCLEOTIDE SEQUENCE [LARGE SCALE GENOMIC DNA]</scope>
    <source>
        <strain evidence="2">RS5460</strain>
    </source>
</reference>
<evidence type="ECO:0000313" key="1">
    <source>
        <dbReference type="EMBL" id="GMR62845.1"/>
    </source>
</evidence>
<proteinExistence type="predicted"/>
<sequence>MTSFTQIKVIRGTIESAVTISSPACHVTSLVTIHELAMLAISLKTMSQTGKHVRATPSAHSLKRSAIITGTSTLNVTEDAAARDRKATNT</sequence>
<protein>
    <submittedName>
        <fullName evidence="1">Uncharacterized protein</fullName>
    </submittedName>
</protein>
<dbReference type="EMBL" id="BTRK01000006">
    <property type="protein sequence ID" value="GMR62845.1"/>
    <property type="molecule type" value="Genomic_DNA"/>
</dbReference>